<reference evidence="1 2" key="1">
    <citation type="submission" date="2014-09" db="EMBL/GenBank/DDBJ databases">
        <title>Draft genome sequence of Streptomyces natalensis ATCC 27448, producer of the antifungal pimaricin.</title>
        <authorList>
            <person name="Mendes M.V."/>
            <person name="Beites T."/>
            <person name="Pires S."/>
            <person name="Santos C.L."/>
            <person name="Moradas-Ferreira P."/>
        </authorList>
    </citation>
    <scope>NUCLEOTIDE SEQUENCE [LARGE SCALE GENOMIC DNA]</scope>
    <source>
        <strain evidence="1 2">ATCC 27448</strain>
    </source>
</reference>
<dbReference type="AlphaFoldDB" id="A0A0D7CDZ6"/>
<dbReference type="Proteomes" id="UP000032458">
    <property type="component" value="Unassembled WGS sequence"/>
</dbReference>
<keyword evidence="2" id="KW-1185">Reference proteome</keyword>
<accession>A0A0D7CDZ6</accession>
<dbReference type="EMBL" id="JRKI01000061">
    <property type="protein sequence ID" value="KIZ14473.1"/>
    <property type="molecule type" value="Genomic_DNA"/>
</dbReference>
<protein>
    <submittedName>
        <fullName evidence="1">Uncharacterized protein</fullName>
    </submittedName>
</protein>
<name>A0A0D7CDZ6_9ACTN</name>
<organism evidence="1 2">
    <name type="scientific">Streptomyces natalensis ATCC 27448</name>
    <dbReference type="NCBI Taxonomy" id="1240678"/>
    <lineage>
        <taxon>Bacteria</taxon>
        <taxon>Bacillati</taxon>
        <taxon>Actinomycetota</taxon>
        <taxon>Actinomycetes</taxon>
        <taxon>Kitasatosporales</taxon>
        <taxon>Streptomycetaceae</taxon>
        <taxon>Streptomyces</taxon>
    </lineage>
</organism>
<gene>
    <name evidence="1" type="ORF">SNA_35940</name>
</gene>
<proteinExistence type="predicted"/>
<sequence length="271" mass="28865">MRTAAAAGDTQAALAWGRLLCLTAAGPAGTAADGAEGQTWPEEPWLRAVLRRRPRDVPAMTLLAGRLAQQIDYWENMTELNPSDAEEFGEDEATIGRRRAEAADLLARIRAAAPGPDLAPGSGSDPGHRLTRPGLAELAAMLELPTPSGESAPEPPHDSGGAHSFYVLEDDAWSGSVIHRTTIVAARPDELRWACDQWFRLTEGCGLSGSATLSGYAYGEQVSVVDLAEHFDDGRMVWTDCAFPPLPGAPLPPGLPVPGRDLFYGFAARVE</sequence>
<evidence type="ECO:0000313" key="1">
    <source>
        <dbReference type="EMBL" id="KIZ14473.1"/>
    </source>
</evidence>
<dbReference type="PATRIC" id="fig|1240678.4.peg.7658"/>
<comment type="caution">
    <text evidence="1">The sequence shown here is derived from an EMBL/GenBank/DDBJ whole genome shotgun (WGS) entry which is preliminary data.</text>
</comment>
<evidence type="ECO:0000313" key="2">
    <source>
        <dbReference type="Proteomes" id="UP000032458"/>
    </source>
</evidence>